<evidence type="ECO:0000313" key="2">
    <source>
        <dbReference type="EMBL" id="XBH20942.1"/>
    </source>
</evidence>
<dbReference type="InterPro" id="IPR051678">
    <property type="entry name" value="AGP_Transferase"/>
</dbReference>
<accession>A0AAU7DV95</accession>
<dbReference type="InterPro" id="IPR002575">
    <property type="entry name" value="Aminoglycoside_PTrfase"/>
</dbReference>
<dbReference type="AlphaFoldDB" id="A0AAU7DV95"/>
<dbReference type="SUPFAM" id="SSF56112">
    <property type="entry name" value="Protein kinase-like (PK-like)"/>
    <property type="match status" value="1"/>
</dbReference>
<dbReference type="Pfam" id="PF01636">
    <property type="entry name" value="APH"/>
    <property type="match status" value="1"/>
</dbReference>
<name>A0AAU7DV95_9MICO</name>
<reference evidence="2" key="1">
    <citation type="submission" date="2024-02" db="EMBL/GenBank/DDBJ databases">
        <title>Tomenella chthoni gen. nov. sp. nov., a member of the family Jonesiaceae isolated from bat guano.</title>
        <authorList>
            <person name="Miller S.L."/>
            <person name="King J."/>
            <person name="Sankaranarayanan K."/>
            <person name="Lawson P.A."/>
        </authorList>
    </citation>
    <scope>NUCLEOTIDE SEQUENCE</scope>
    <source>
        <strain evidence="2">BS-20</strain>
    </source>
</reference>
<proteinExistence type="predicted"/>
<feature type="domain" description="Aminoglycoside phosphotransferase" evidence="1">
    <location>
        <begin position="127"/>
        <end position="173"/>
    </location>
</feature>
<dbReference type="EMBL" id="CP146203">
    <property type="protein sequence ID" value="XBH20942.1"/>
    <property type="molecule type" value="Genomic_DNA"/>
</dbReference>
<gene>
    <name evidence="2" type="ORF">V5R04_12050</name>
</gene>
<dbReference type="Gene3D" id="3.90.1200.10">
    <property type="match status" value="1"/>
</dbReference>
<sequence length="252" mass="27948">MNTTWEQGSELPELKESNLLAQGSHARVYLLGDQVVVRRLKNYQGTYPNADLMSHLKQLGFPTPTLFEARQDTLIMERLHGPTLLQSLIAQEISLAEAVRIMVQLHERLHGLQPPDSASTNNQLGDQGRILHMDIHPGTIVLTPTGPYLVDWEDSRLGPPELDLAATALIFAMIASEPGELQDGAASMFRKFSRTVGTGFVPYLEAAARVRAQEMDTSPEELALIQPGLQWAHAHLQEFPGWCVPTRPESTQ</sequence>
<evidence type="ECO:0000259" key="1">
    <source>
        <dbReference type="Pfam" id="PF01636"/>
    </source>
</evidence>
<dbReference type="InterPro" id="IPR011009">
    <property type="entry name" value="Kinase-like_dom_sf"/>
</dbReference>
<protein>
    <submittedName>
        <fullName evidence="2">Phosphotransferase</fullName>
    </submittedName>
</protein>
<organism evidence="2">
    <name type="scientific">Jonesiaceae bacterium BS-20</name>
    <dbReference type="NCBI Taxonomy" id="3120821"/>
    <lineage>
        <taxon>Bacteria</taxon>
        <taxon>Bacillati</taxon>
        <taxon>Actinomycetota</taxon>
        <taxon>Actinomycetes</taxon>
        <taxon>Micrococcales</taxon>
        <taxon>Jonesiaceae</taxon>
    </lineage>
</organism>
<dbReference type="PANTHER" id="PTHR21310">
    <property type="entry name" value="AMINOGLYCOSIDE PHOSPHOTRANSFERASE-RELATED-RELATED"/>
    <property type="match status" value="1"/>
</dbReference>
<dbReference type="PANTHER" id="PTHR21310:SF40">
    <property type="entry name" value="AMINOGLYCOSIDE PHOSPHOTRANSFERASE DOMAIN-CONTAINING PROTEIN-RELATED"/>
    <property type="match status" value="1"/>
</dbReference>